<evidence type="ECO:0000313" key="2">
    <source>
        <dbReference type="EMBL" id="GAA4302934.1"/>
    </source>
</evidence>
<protein>
    <submittedName>
        <fullName evidence="2">FixH family protein</fullName>
    </submittedName>
</protein>
<keyword evidence="3" id="KW-1185">Reference proteome</keyword>
<dbReference type="Pfam" id="PF05751">
    <property type="entry name" value="FixH"/>
    <property type="match status" value="1"/>
</dbReference>
<proteinExistence type="predicted"/>
<dbReference type="InterPro" id="IPR008620">
    <property type="entry name" value="FixH"/>
</dbReference>
<evidence type="ECO:0000256" key="1">
    <source>
        <dbReference type="SAM" id="Phobius"/>
    </source>
</evidence>
<accession>A0ABP8FFX1</accession>
<name>A0ABP8FFX1_9BACT</name>
<evidence type="ECO:0000313" key="3">
    <source>
        <dbReference type="Proteomes" id="UP001501844"/>
    </source>
</evidence>
<organism evidence="2 3">
    <name type="scientific">Nibribacter koreensis</name>
    <dbReference type="NCBI Taxonomy" id="1084519"/>
    <lineage>
        <taxon>Bacteria</taxon>
        <taxon>Pseudomonadati</taxon>
        <taxon>Bacteroidota</taxon>
        <taxon>Cytophagia</taxon>
        <taxon>Cytophagales</taxon>
        <taxon>Hymenobacteraceae</taxon>
        <taxon>Nibribacter</taxon>
    </lineage>
</organism>
<sequence>MSIHTNTPAVPKKSFLPYIIISAFLLFIAYIGMLVYGTMQSDVDLVSKDYYAKELAYNERMQQLSHAQQLDEPIQIIAAQAAGQLVVQFPAELKQATGSVLFFRPSNVKLDFEVPLKLNADGLQHFTTGNLEKGLWRVQVVAKVGDKEYYQQQDVTL</sequence>
<dbReference type="Proteomes" id="UP001501844">
    <property type="component" value="Unassembled WGS sequence"/>
</dbReference>
<keyword evidence="1" id="KW-1133">Transmembrane helix</keyword>
<reference evidence="3" key="1">
    <citation type="journal article" date="2019" name="Int. J. Syst. Evol. Microbiol.">
        <title>The Global Catalogue of Microorganisms (GCM) 10K type strain sequencing project: providing services to taxonomists for standard genome sequencing and annotation.</title>
        <authorList>
            <consortium name="The Broad Institute Genomics Platform"/>
            <consortium name="The Broad Institute Genome Sequencing Center for Infectious Disease"/>
            <person name="Wu L."/>
            <person name="Ma J."/>
        </authorList>
    </citation>
    <scope>NUCLEOTIDE SEQUENCE [LARGE SCALE GENOMIC DNA]</scope>
    <source>
        <strain evidence="3">JCM 17917</strain>
    </source>
</reference>
<keyword evidence="1" id="KW-0812">Transmembrane</keyword>
<dbReference type="RefSeq" id="WP_345164284.1">
    <property type="nucleotide sequence ID" value="NZ_BAABGX010000002.1"/>
</dbReference>
<gene>
    <name evidence="2" type="ORF">GCM10023183_15040</name>
</gene>
<feature type="transmembrane region" description="Helical" evidence="1">
    <location>
        <begin position="15"/>
        <end position="36"/>
    </location>
</feature>
<keyword evidence="1" id="KW-0472">Membrane</keyword>
<comment type="caution">
    <text evidence="2">The sequence shown here is derived from an EMBL/GenBank/DDBJ whole genome shotgun (WGS) entry which is preliminary data.</text>
</comment>
<dbReference type="EMBL" id="BAABGX010000002">
    <property type="protein sequence ID" value="GAA4302934.1"/>
    <property type="molecule type" value="Genomic_DNA"/>
</dbReference>